<proteinExistence type="inferred from homology"/>
<evidence type="ECO:0000313" key="5">
    <source>
        <dbReference type="EMBL" id="VAW22566.1"/>
    </source>
</evidence>
<dbReference type="EMBL" id="UOEQ01000422">
    <property type="protein sequence ID" value="VAW22566.1"/>
    <property type="molecule type" value="Genomic_DNA"/>
</dbReference>
<keyword evidence="4" id="KW-1133">Transmembrane helix</keyword>
<keyword evidence="5" id="KW-0966">Cell projection</keyword>
<dbReference type="PANTHER" id="PTHR30381:SF0">
    <property type="entry name" value="FLAGELLAR P-RING PROTEIN"/>
    <property type="match status" value="1"/>
</dbReference>
<dbReference type="GO" id="GO:0030288">
    <property type="term" value="C:outer membrane-bounded periplasmic space"/>
    <property type="evidence" value="ECO:0007669"/>
    <property type="project" value="InterPro"/>
</dbReference>
<gene>
    <name evidence="5" type="ORF">MNBD_ALPHA11-300</name>
</gene>
<keyword evidence="3" id="KW-0732">Signal</keyword>
<keyword evidence="5" id="KW-0282">Flagellum</keyword>
<reference evidence="5" key="1">
    <citation type="submission" date="2018-06" db="EMBL/GenBank/DDBJ databases">
        <authorList>
            <person name="Zhirakovskaya E."/>
        </authorList>
    </citation>
    <scope>NUCLEOTIDE SEQUENCE</scope>
</reference>
<evidence type="ECO:0000256" key="1">
    <source>
        <dbReference type="ARBA" id="ARBA00002591"/>
    </source>
</evidence>
<evidence type="ECO:0000256" key="2">
    <source>
        <dbReference type="ARBA" id="ARBA00004117"/>
    </source>
</evidence>
<dbReference type="PANTHER" id="PTHR30381">
    <property type="entry name" value="FLAGELLAR P-RING PERIPLASMIC PROTEIN FLGI"/>
    <property type="match status" value="1"/>
</dbReference>
<dbReference type="PRINTS" id="PR01010">
    <property type="entry name" value="FLGPRINGFLGI"/>
</dbReference>
<keyword evidence="4" id="KW-0812">Transmembrane</keyword>
<dbReference type="AlphaFoldDB" id="A0A3B0USC5"/>
<dbReference type="GO" id="GO:0009428">
    <property type="term" value="C:bacterial-type flagellum basal body, distal rod, P ring"/>
    <property type="evidence" value="ECO:0007669"/>
    <property type="project" value="InterPro"/>
</dbReference>
<comment type="subcellular location">
    <subcellularLocation>
        <location evidence="2">Bacterial flagellum basal body</location>
    </subcellularLocation>
</comment>
<keyword evidence="4" id="KW-0472">Membrane</keyword>
<dbReference type="GO" id="GO:0071973">
    <property type="term" value="P:bacterial-type flagellum-dependent cell motility"/>
    <property type="evidence" value="ECO:0007669"/>
    <property type="project" value="InterPro"/>
</dbReference>
<evidence type="ECO:0000256" key="3">
    <source>
        <dbReference type="ARBA" id="ARBA00022729"/>
    </source>
</evidence>
<dbReference type="NCBIfam" id="NF003676">
    <property type="entry name" value="PRK05303.1"/>
    <property type="match status" value="1"/>
</dbReference>
<sequence>MPTLQRQQQLKTTLKAICFTLAFLMGSFTILVPLSKAQSAGARIKDIVDIEGVRENQLIGYGLVVGLNGTGDSLNNSPFTRQSLQAMLERLGVNTRGETIRTANIAAVMVTANLPAFAAQGSRIDINVAALGDAGSLQGGTLLVTPLLGADGEVYAISQGSVVINGFAAAGDGATIISGVPTTGRISSGALVEREVIFDLGAQRSLRLSLRNPDFTTSRRLALSINDFIGAPVATPENSGTVRLTLPQNFNGNIVDLITDIEQLVVKTDQPAKIVIDENSGIIVMGANVRVSTVAVAQSNLTVTIAESPVVSQPNPLTLGQTVELPRTELNVDIANSNLALVRESVTLAQLVEGLNALGIGPRDMIAILQAIKATGALQAEIEVL</sequence>
<protein>
    <submittedName>
        <fullName evidence="5">Flagellar P-ring protein FlgI</fullName>
    </submittedName>
</protein>
<keyword evidence="5" id="KW-0969">Cilium</keyword>
<dbReference type="Pfam" id="PF02119">
    <property type="entry name" value="FlgI"/>
    <property type="match status" value="1"/>
</dbReference>
<organism evidence="5">
    <name type="scientific">hydrothermal vent metagenome</name>
    <dbReference type="NCBI Taxonomy" id="652676"/>
    <lineage>
        <taxon>unclassified sequences</taxon>
        <taxon>metagenomes</taxon>
        <taxon>ecological metagenomes</taxon>
    </lineage>
</organism>
<accession>A0A3B0USC5</accession>
<evidence type="ECO:0000256" key="4">
    <source>
        <dbReference type="SAM" id="Phobius"/>
    </source>
</evidence>
<dbReference type="InterPro" id="IPR001782">
    <property type="entry name" value="Flag_FlgI"/>
</dbReference>
<feature type="transmembrane region" description="Helical" evidence="4">
    <location>
        <begin position="12"/>
        <end position="34"/>
    </location>
</feature>
<name>A0A3B0USC5_9ZZZZ</name>
<dbReference type="GO" id="GO:0005198">
    <property type="term" value="F:structural molecule activity"/>
    <property type="evidence" value="ECO:0007669"/>
    <property type="project" value="InterPro"/>
</dbReference>
<dbReference type="HAMAP" id="MF_00416">
    <property type="entry name" value="FlgI"/>
    <property type="match status" value="1"/>
</dbReference>
<comment type="function">
    <text evidence="1">Assembles around the rod to form the L-ring and probably protects the motor/basal body from shearing forces during rotation.</text>
</comment>